<protein>
    <submittedName>
        <fullName evidence="1">Uncharacterized protein</fullName>
    </submittedName>
</protein>
<sequence>MSHLASEVVELLRQRGIEITRQGIWYHVSKGNVDTPDKVGRVYIFKRKHVSQLERAIRNPRKRGRKPRLKKETG</sequence>
<comment type="caution">
    <text evidence="1">The sequence shown here is derived from an EMBL/GenBank/DDBJ whole genome shotgun (WGS) entry which is preliminary data.</text>
</comment>
<organism evidence="1">
    <name type="scientific">marine sediment metagenome</name>
    <dbReference type="NCBI Taxonomy" id="412755"/>
    <lineage>
        <taxon>unclassified sequences</taxon>
        <taxon>metagenomes</taxon>
        <taxon>ecological metagenomes</taxon>
    </lineage>
</organism>
<name>A0A0F9CQD4_9ZZZZ</name>
<evidence type="ECO:0000313" key="1">
    <source>
        <dbReference type="EMBL" id="KKL28632.1"/>
    </source>
</evidence>
<gene>
    <name evidence="1" type="ORF">LCGC14_2373190</name>
</gene>
<reference evidence="1" key="1">
    <citation type="journal article" date="2015" name="Nature">
        <title>Complex archaea that bridge the gap between prokaryotes and eukaryotes.</title>
        <authorList>
            <person name="Spang A."/>
            <person name="Saw J.H."/>
            <person name="Jorgensen S.L."/>
            <person name="Zaremba-Niedzwiedzka K."/>
            <person name="Martijn J."/>
            <person name="Lind A.E."/>
            <person name="van Eijk R."/>
            <person name="Schleper C."/>
            <person name="Guy L."/>
            <person name="Ettema T.J."/>
        </authorList>
    </citation>
    <scope>NUCLEOTIDE SEQUENCE</scope>
</reference>
<dbReference type="AlphaFoldDB" id="A0A0F9CQD4"/>
<dbReference type="EMBL" id="LAZR01035028">
    <property type="protein sequence ID" value="KKL28632.1"/>
    <property type="molecule type" value="Genomic_DNA"/>
</dbReference>
<proteinExistence type="predicted"/>
<accession>A0A0F9CQD4</accession>